<keyword evidence="2" id="KW-0472">Membrane</keyword>
<evidence type="ECO:0000259" key="4">
    <source>
        <dbReference type="SMART" id="SM00844"/>
    </source>
</evidence>
<feature type="domain" description="Extracellular matrix-binding protein ebh GA module" evidence="4">
    <location>
        <begin position="878"/>
        <end position="939"/>
    </location>
</feature>
<dbReference type="Proteomes" id="UP000290815">
    <property type="component" value="Chromosome"/>
</dbReference>
<organism evidence="5 6">
    <name type="scientific">Mycoplasmopsis glycophila</name>
    <dbReference type="NCBI Taxonomy" id="171285"/>
    <lineage>
        <taxon>Bacteria</taxon>
        <taxon>Bacillati</taxon>
        <taxon>Mycoplasmatota</taxon>
        <taxon>Mycoplasmoidales</taxon>
        <taxon>Metamycoplasmataceae</taxon>
        <taxon>Mycoplasmopsis</taxon>
    </lineage>
</organism>
<keyword evidence="3" id="KW-0732">Signal</keyword>
<feature type="domain" description="Extracellular matrix-binding protein ebh GA module" evidence="4">
    <location>
        <begin position="1015"/>
        <end position="1074"/>
    </location>
</feature>
<feature type="coiled-coil region" evidence="1">
    <location>
        <begin position="1201"/>
        <end position="1231"/>
    </location>
</feature>
<keyword evidence="6" id="KW-1185">Reference proteome</keyword>
<evidence type="ECO:0000256" key="1">
    <source>
        <dbReference type="SAM" id="Coils"/>
    </source>
</evidence>
<dbReference type="SUPFAM" id="SSF46997">
    <property type="entry name" value="Bacterial immunoglobulin/albumin-binding domains"/>
    <property type="match status" value="5"/>
</dbReference>
<name>A0A449AVI7_9BACT</name>
<dbReference type="Gene3D" id="1.20.120.1850">
    <property type="entry name" value="Ebh helix bundles repeating unit (S and A modules)"/>
    <property type="match status" value="7"/>
</dbReference>
<protein>
    <submittedName>
        <fullName evidence="5">ECM-binding protein homolog</fullName>
    </submittedName>
</protein>
<dbReference type="EMBL" id="LR215024">
    <property type="protein sequence ID" value="VEU70535.1"/>
    <property type="molecule type" value="Genomic_DNA"/>
</dbReference>
<feature type="chain" id="PRO_5019438017" evidence="3">
    <location>
        <begin position="32"/>
        <end position="1694"/>
    </location>
</feature>
<dbReference type="InterPro" id="IPR002988">
    <property type="entry name" value="GA_module"/>
</dbReference>
<reference evidence="5 6" key="1">
    <citation type="submission" date="2019-01" db="EMBL/GenBank/DDBJ databases">
        <authorList>
            <consortium name="Pathogen Informatics"/>
        </authorList>
    </citation>
    <scope>NUCLEOTIDE SEQUENCE [LARGE SCALE GENOMIC DNA]</scope>
    <source>
        <strain evidence="5 6">NCTC10194</strain>
    </source>
</reference>
<dbReference type="SMART" id="SM00844">
    <property type="entry name" value="GA"/>
    <property type="match status" value="4"/>
</dbReference>
<accession>A0A449AVI7</accession>
<feature type="coiled-coil region" evidence="1">
    <location>
        <begin position="1025"/>
        <end position="1173"/>
    </location>
</feature>
<dbReference type="KEGG" id="mgly:NCTC10194_00481"/>
<feature type="coiled-coil region" evidence="1">
    <location>
        <begin position="948"/>
        <end position="975"/>
    </location>
</feature>
<evidence type="ECO:0000313" key="5">
    <source>
        <dbReference type="EMBL" id="VEU70535.1"/>
    </source>
</evidence>
<keyword evidence="2" id="KW-0812">Transmembrane</keyword>
<feature type="signal peptide" evidence="3">
    <location>
        <begin position="1"/>
        <end position="31"/>
    </location>
</feature>
<dbReference type="Pfam" id="PF07554">
    <property type="entry name" value="FIVAR"/>
    <property type="match status" value="5"/>
</dbReference>
<dbReference type="InterPro" id="IPR020840">
    <property type="entry name" value="Extracell_matrix-bd_GA"/>
</dbReference>
<feature type="domain" description="Extracellular matrix-binding protein ebh GA module" evidence="4">
    <location>
        <begin position="1144"/>
        <end position="1199"/>
    </location>
</feature>
<keyword evidence="1" id="KW-0175">Coiled coil</keyword>
<evidence type="ECO:0000256" key="2">
    <source>
        <dbReference type="SAM" id="Phobius"/>
    </source>
</evidence>
<feature type="domain" description="Extracellular matrix-binding protein ebh GA module" evidence="4">
    <location>
        <begin position="741"/>
        <end position="801"/>
    </location>
</feature>
<sequence length="1694" mass="193540">MNKKKILLVGSGLVAPVALPLALLSASTTEAGTNDQVLANTPNLISYNSKAKFTFYNPTHYQYNFKDGTLKWNYYFNEGMPGIYANKDYSKATIKMKGEGSNKFENQEGWYEEEQEWEATFNRIPDLLKAEGWGANMWTNSPRFGLVISKSLEIVPNSMEITVYKTTKSEEVLTVVHPDYVTNDKSNLYFSHNDIVKDMPIPNSQGHDWKGDLTSFNRWTTWFWNGEINYKKEVREFFKDKVANYNRGVRADMQPIRASFLKNWRSELERKLEKIGNRHLYPPKSIVFNENNFYNTPIFNNIGTIFGFGYNTGAKPTGTHYDDQNWFKVTFKTRKNQAIFDANNAGDLAYVMAGYTTYDFNTDVYSFNWKAANINPDAVDYSIDVKETKQDPNVTHKLPSSVSFALKGFDIEHNQKITIPDSAIIVKDQNQTHQNVDSWYSRTFNALNKNSTVNQYLLDTFRNWKLEGTIANFDEDFWDLSYTSKLDPNESRRLIFNVSYTFNEFKYERIQAKNKIAEFTNLSPAQKALYEEKIKHTNNLDEFRALINLNDDNNGEIKDLDTTMGLLKDKVAEAHTFMESDIFTNSQDNKQKQAFVDLTNNANDLTKSNSNALSKAEAEALMENIDAQIKKFKVKNDIDSLKNLNDKQKEALKNEVDLISELDPNQVAKYDEIRDKARNLDEAMKSLKEALTEAEEAKNSTNYENSSADTKKAFDNALEALNNKKDENISLEKAIELTEKLNAAKDALNGDELLAAEKEKAKNEIDQLINLNAAQKEDLKNKVDEKTSINEIKDIILVNGDVKTGEAAELDRDMENLKKALEKAKEIKEDDQYNNSTEESKAKLDSAINEVEGALNNNLSSEEIKENINKLIEAINQLDGNEDDLNPNQNEEIKAKREEASNLIDELENLNDKQKEALKNEIKTAKDQDAIDSIIKKDSTDNSLSGSAKDLDDAMKKLEETLKKAKEKQTSTNSNYDKASNDKKTAFDDAIKQADSLIKSNTTAKEIIEKAKEALLEKEAALHGDRLLEEAKQKAKKQIDKLENLSQEQKDNFKNEIDTPTDVDQINKKVEEAKELDEALGKLKDKLENIEKIIDDQDPVFTESSKEQQDELKKKIDEIKEKLAKEDLTKEEVEELTKHLDELVINLDGIKKLETAKNDSINLINNLENLNILQKQSLKEEIKNATSKAQIEAIIKQDETNNTLTGSAKELDDEMAKLKELIKEAEDTKTTPNYSNSQNKATFDQALENAHKNEYKNLTKEQVQNLNNKLREGIDSLNGKKRLDEIFEELTNFVNSHRDVYETNLYNNSVEKVKRQFAQYFDKAKDVVDSNNNEGLSYDEMKALYDNLVATYKKLGKSEQQLDREEILNLPNLNKDEKDELIDEYNKNSDYKEEIINKAIEANKTKQEPIDKINNSPYLSEEDKKKLIDKVVNINVLNRPEDLDAFKEELNKIIEKAAQIVNDLVALAENYDANLADRIAREILEAMDLGLTSPLYQATLLNIQAKNDLLNALARFESSTVLTAEYRLAKAELVDLINRQYVSIFSDSLPALNTIINKQLSAINKGKEIGNLEMDLVNALIQRDQAKFSEIYNELKSQNYEDLTDLNSILNDLDYFNVDKIHDKFALPEANKDKLLGRDLYNGKQVFRSAVLINFQLNKDRLHPAIPISAALILLTIVTLGIYFFVYKKKKQNK</sequence>
<feature type="transmembrane region" description="Helical" evidence="2">
    <location>
        <begin position="1665"/>
        <end position="1686"/>
    </location>
</feature>
<feature type="coiled-coil region" evidence="1">
    <location>
        <begin position="861"/>
        <end position="924"/>
    </location>
</feature>
<dbReference type="RefSeq" id="WP_027333762.1">
    <property type="nucleotide sequence ID" value="NZ_LR215024.1"/>
</dbReference>
<dbReference type="Pfam" id="PF01468">
    <property type="entry name" value="GA"/>
    <property type="match status" value="6"/>
</dbReference>
<evidence type="ECO:0000313" key="6">
    <source>
        <dbReference type="Proteomes" id="UP000290815"/>
    </source>
</evidence>
<gene>
    <name evidence="5" type="primary">ebh_7</name>
    <name evidence="5" type="ORF">NCTC10194_00481</name>
</gene>
<proteinExistence type="predicted"/>
<keyword evidence="2" id="KW-1133">Transmembrane helix</keyword>
<feature type="coiled-coil region" evidence="1">
    <location>
        <begin position="615"/>
        <end position="834"/>
    </location>
</feature>
<evidence type="ECO:0000256" key="3">
    <source>
        <dbReference type="SAM" id="SignalP"/>
    </source>
</evidence>
<dbReference type="InterPro" id="IPR009063">
    <property type="entry name" value="Ig/albumin-bd_sf"/>
</dbReference>